<evidence type="ECO:0000313" key="2">
    <source>
        <dbReference type="Proteomes" id="UP001153199"/>
    </source>
</evidence>
<accession>A0A9X4SFM5</accession>
<organism evidence="1 2">
    <name type="scientific">Lactococcus formosensis</name>
    <dbReference type="NCBI Taxonomy" id="1281486"/>
    <lineage>
        <taxon>Bacteria</taxon>
        <taxon>Bacillati</taxon>
        <taxon>Bacillota</taxon>
        <taxon>Bacilli</taxon>
        <taxon>Lactobacillales</taxon>
        <taxon>Streptococcaceae</taxon>
        <taxon>Lactococcus</taxon>
    </lineage>
</organism>
<reference evidence="1" key="1">
    <citation type="submission" date="2022-06" db="EMBL/GenBank/DDBJ databases">
        <title>Lactococcus from bovine mastitis in China.</title>
        <authorList>
            <person name="Lin Y."/>
            <person name="Han B."/>
        </authorList>
    </citation>
    <scope>NUCLEOTIDE SEQUENCE</scope>
    <source>
        <strain evidence="1">Ningxia-I-26</strain>
    </source>
</reference>
<protein>
    <submittedName>
        <fullName evidence="1">Uncharacterized protein</fullName>
    </submittedName>
</protein>
<evidence type="ECO:0000313" key="1">
    <source>
        <dbReference type="EMBL" id="MDG6145902.1"/>
    </source>
</evidence>
<sequence>MIKSGKQMIEEFDNKTENEKLVECQALNRFVTFNGISKDYIIHVFKWLYSETIDEVSG</sequence>
<dbReference type="RefSeq" id="WP_279365019.1">
    <property type="nucleotide sequence ID" value="NZ_JAMWEC010000002.1"/>
</dbReference>
<dbReference type="Proteomes" id="UP001153199">
    <property type="component" value="Unassembled WGS sequence"/>
</dbReference>
<proteinExistence type="predicted"/>
<dbReference type="EMBL" id="JAMWFV010000017">
    <property type="protein sequence ID" value="MDG6145902.1"/>
    <property type="molecule type" value="Genomic_DNA"/>
</dbReference>
<keyword evidence="2" id="KW-1185">Reference proteome</keyword>
<name>A0A9X4SFM5_9LACT</name>
<comment type="caution">
    <text evidence="1">The sequence shown here is derived from an EMBL/GenBank/DDBJ whole genome shotgun (WGS) entry which is preliminary data.</text>
</comment>
<dbReference type="AlphaFoldDB" id="A0A9X4SFM5"/>
<gene>
    <name evidence="1" type="ORF">NF717_09620</name>
</gene>